<reference evidence="1 2" key="1">
    <citation type="journal article" date="2019" name="Genome Biol. Evol.">
        <title>Insights into the evolution of the New World diploid cottons (Gossypium, subgenus Houzingenia) based on genome sequencing.</title>
        <authorList>
            <person name="Grover C.E."/>
            <person name="Arick M.A. 2nd"/>
            <person name="Thrash A."/>
            <person name="Conover J.L."/>
            <person name="Sanders W.S."/>
            <person name="Peterson D.G."/>
            <person name="Frelichowski J.E."/>
            <person name="Scheffler J.A."/>
            <person name="Scheffler B.E."/>
            <person name="Wendel J.F."/>
        </authorList>
    </citation>
    <scope>NUCLEOTIDE SEQUENCE [LARGE SCALE GENOMIC DNA]</scope>
    <source>
        <strain evidence="1">185</strain>
        <tissue evidence="1">Leaf</tissue>
    </source>
</reference>
<accession>A0A7J8YPR1</accession>
<organism evidence="1 2">
    <name type="scientific">Gossypium aridum</name>
    <name type="common">American cotton</name>
    <name type="synonym">Erioxylum aridum</name>
    <dbReference type="NCBI Taxonomy" id="34290"/>
    <lineage>
        <taxon>Eukaryota</taxon>
        <taxon>Viridiplantae</taxon>
        <taxon>Streptophyta</taxon>
        <taxon>Embryophyta</taxon>
        <taxon>Tracheophyta</taxon>
        <taxon>Spermatophyta</taxon>
        <taxon>Magnoliopsida</taxon>
        <taxon>eudicotyledons</taxon>
        <taxon>Gunneridae</taxon>
        <taxon>Pentapetalae</taxon>
        <taxon>rosids</taxon>
        <taxon>malvids</taxon>
        <taxon>Malvales</taxon>
        <taxon>Malvaceae</taxon>
        <taxon>Malvoideae</taxon>
        <taxon>Gossypium</taxon>
    </lineage>
</organism>
<dbReference type="EMBL" id="JABFAA010289526">
    <property type="protein sequence ID" value="MBA0701525.1"/>
    <property type="molecule type" value="Genomic_DNA"/>
</dbReference>
<comment type="caution">
    <text evidence="1">The sequence shown here is derived from an EMBL/GenBank/DDBJ whole genome shotgun (WGS) entry which is preliminary data.</text>
</comment>
<sequence>MEREFLGKVKDNTAVRVWSEKVQQEKGDSLVEGYTQALISSPCVVLESSL</sequence>
<keyword evidence="2" id="KW-1185">Reference proteome</keyword>
<evidence type="ECO:0000313" key="2">
    <source>
        <dbReference type="Proteomes" id="UP000593577"/>
    </source>
</evidence>
<proteinExistence type="predicted"/>
<dbReference type="Proteomes" id="UP000593577">
    <property type="component" value="Unassembled WGS sequence"/>
</dbReference>
<gene>
    <name evidence="1" type="ORF">Goari_026817</name>
</gene>
<name>A0A7J8YPR1_GOSAI</name>
<evidence type="ECO:0000313" key="1">
    <source>
        <dbReference type="EMBL" id="MBA0701525.1"/>
    </source>
</evidence>
<dbReference type="AlphaFoldDB" id="A0A7J8YPR1"/>
<protein>
    <submittedName>
        <fullName evidence="1">Uncharacterized protein</fullName>
    </submittedName>
</protein>